<feature type="domain" description="DUF6699" evidence="2">
    <location>
        <begin position="267"/>
        <end position="399"/>
    </location>
</feature>
<evidence type="ECO:0000259" key="2">
    <source>
        <dbReference type="Pfam" id="PF20415"/>
    </source>
</evidence>
<name>A0A0C2YJG4_HEBCY</name>
<dbReference type="Pfam" id="PF20415">
    <property type="entry name" value="DUF6699"/>
    <property type="match status" value="1"/>
</dbReference>
<feature type="compositionally biased region" description="Basic residues" evidence="1">
    <location>
        <begin position="126"/>
        <end position="135"/>
    </location>
</feature>
<sequence>MYSTPYSSVQGPPNPWPQPDVPNSAQSWTFGQSPPTGTSSWPPPQQQPVWGPTTPASPWGQGQATPASPWGQGTPAGTWGALSPTGSHAPATPSGYPAFAGYGPQPQSPYSSSGQPIPFGADNGQHQKKKKKRRSIREPSWDGNMSRSNSMISNPPLQRSASWGPVYAREAYNILNLARRPRDWRPDYTPRDGIAALASYLPTIGRSKSDVREFSDPIRRQIHPLLLWDPQSPPIYFDLRDDPNEIHFLHLNRPHNHIDLDQLSPPIYFDLRDDPNEIHFLHLNRPHNHIDLDQLVTQPSSSSLRLSHPRLPWYIDVVQVFPNGITVRDIFEQIHQQLHAPIQDHHFFTEELNEMDRSRLTHAFQRRVGDDLSLHEAGILRIDFLGDKCVFEGLVRGTRGMWEMKTTRG</sequence>
<dbReference type="Proteomes" id="UP000053424">
    <property type="component" value="Unassembled WGS sequence"/>
</dbReference>
<feature type="compositionally biased region" description="Polar residues" evidence="1">
    <location>
        <begin position="1"/>
        <end position="11"/>
    </location>
</feature>
<keyword evidence="4" id="KW-1185">Reference proteome</keyword>
<organism evidence="3 4">
    <name type="scientific">Hebeloma cylindrosporum</name>
    <dbReference type="NCBI Taxonomy" id="76867"/>
    <lineage>
        <taxon>Eukaryota</taxon>
        <taxon>Fungi</taxon>
        <taxon>Dikarya</taxon>
        <taxon>Basidiomycota</taxon>
        <taxon>Agaricomycotina</taxon>
        <taxon>Agaricomycetes</taxon>
        <taxon>Agaricomycetidae</taxon>
        <taxon>Agaricales</taxon>
        <taxon>Agaricineae</taxon>
        <taxon>Hymenogastraceae</taxon>
        <taxon>Hebeloma</taxon>
    </lineage>
</organism>
<dbReference type="EMBL" id="KN831768">
    <property type="protein sequence ID" value="KIM49913.1"/>
    <property type="molecule type" value="Genomic_DNA"/>
</dbReference>
<feature type="compositionally biased region" description="Low complexity" evidence="1">
    <location>
        <begin position="31"/>
        <end position="40"/>
    </location>
</feature>
<dbReference type="OrthoDB" id="3265169at2759"/>
<reference evidence="4" key="2">
    <citation type="submission" date="2015-01" db="EMBL/GenBank/DDBJ databases">
        <title>Evolutionary Origins and Diversification of the Mycorrhizal Mutualists.</title>
        <authorList>
            <consortium name="DOE Joint Genome Institute"/>
            <consortium name="Mycorrhizal Genomics Consortium"/>
            <person name="Kohler A."/>
            <person name="Kuo A."/>
            <person name="Nagy L.G."/>
            <person name="Floudas D."/>
            <person name="Copeland A."/>
            <person name="Barry K.W."/>
            <person name="Cichocki N."/>
            <person name="Veneault-Fourrey C."/>
            <person name="LaButti K."/>
            <person name="Lindquist E.A."/>
            <person name="Lipzen A."/>
            <person name="Lundell T."/>
            <person name="Morin E."/>
            <person name="Murat C."/>
            <person name="Riley R."/>
            <person name="Ohm R."/>
            <person name="Sun H."/>
            <person name="Tunlid A."/>
            <person name="Henrissat B."/>
            <person name="Grigoriev I.V."/>
            <person name="Hibbett D.S."/>
            <person name="Martin F."/>
        </authorList>
    </citation>
    <scope>NUCLEOTIDE SEQUENCE [LARGE SCALE GENOMIC DNA]</scope>
    <source>
        <strain evidence="4">h7</strain>
    </source>
</reference>
<proteinExistence type="predicted"/>
<accession>A0A0C2YJG4</accession>
<evidence type="ECO:0000313" key="4">
    <source>
        <dbReference type="Proteomes" id="UP000053424"/>
    </source>
</evidence>
<dbReference type="HOGENOM" id="CLU_540841_0_0_1"/>
<feature type="region of interest" description="Disordered" evidence="1">
    <location>
        <begin position="1"/>
        <end position="159"/>
    </location>
</feature>
<dbReference type="AlphaFoldDB" id="A0A0C2YJG4"/>
<dbReference type="STRING" id="686832.A0A0C2YJG4"/>
<gene>
    <name evidence="3" type="ORF">M413DRAFT_15656</name>
</gene>
<evidence type="ECO:0000256" key="1">
    <source>
        <dbReference type="SAM" id="MobiDB-lite"/>
    </source>
</evidence>
<evidence type="ECO:0000313" key="3">
    <source>
        <dbReference type="EMBL" id="KIM49913.1"/>
    </source>
</evidence>
<feature type="compositionally biased region" description="Polar residues" evidence="1">
    <location>
        <begin position="143"/>
        <end position="159"/>
    </location>
</feature>
<feature type="compositionally biased region" description="Low complexity" evidence="1">
    <location>
        <begin position="101"/>
        <end position="116"/>
    </location>
</feature>
<reference evidence="3 4" key="1">
    <citation type="submission" date="2014-04" db="EMBL/GenBank/DDBJ databases">
        <authorList>
            <consortium name="DOE Joint Genome Institute"/>
            <person name="Kuo A."/>
            <person name="Gay G."/>
            <person name="Dore J."/>
            <person name="Kohler A."/>
            <person name="Nagy L.G."/>
            <person name="Floudas D."/>
            <person name="Copeland A."/>
            <person name="Barry K.W."/>
            <person name="Cichocki N."/>
            <person name="Veneault-Fourrey C."/>
            <person name="LaButti K."/>
            <person name="Lindquist E.A."/>
            <person name="Lipzen A."/>
            <person name="Lundell T."/>
            <person name="Morin E."/>
            <person name="Murat C."/>
            <person name="Sun H."/>
            <person name="Tunlid A."/>
            <person name="Henrissat B."/>
            <person name="Grigoriev I.V."/>
            <person name="Hibbett D.S."/>
            <person name="Martin F."/>
            <person name="Nordberg H.P."/>
            <person name="Cantor M.N."/>
            <person name="Hua S.X."/>
        </authorList>
    </citation>
    <scope>NUCLEOTIDE SEQUENCE [LARGE SCALE GENOMIC DNA]</scope>
    <source>
        <strain evidence="4">h7</strain>
    </source>
</reference>
<protein>
    <recommendedName>
        <fullName evidence="2">DUF6699 domain-containing protein</fullName>
    </recommendedName>
</protein>
<dbReference type="InterPro" id="IPR046522">
    <property type="entry name" value="DUF6699"/>
</dbReference>